<dbReference type="FunFam" id="3.40.50.1970:FF:000003">
    <property type="entry name" value="Alcohol dehydrogenase, iron-containing"/>
    <property type="match status" value="1"/>
</dbReference>
<reference evidence="5" key="1">
    <citation type="journal article" date="2020" name="mSystems">
        <title>Genome- and Community-Level Interaction Insights into Carbon Utilization and Element Cycling Functions of Hydrothermarchaeota in Hydrothermal Sediment.</title>
        <authorList>
            <person name="Zhou Z."/>
            <person name="Liu Y."/>
            <person name="Xu W."/>
            <person name="Pan J."/>
            <person name="Luo Z.H."/>
            <person name="Li M."/>
        </authorList>
    </citation>
    <scope>NUCLEOTIDE SEQUENCE [LARGE SCALE GENOMIC DNA]</scope>
    <source>
        <strain evidence="5">SpSt-6</strain>
    </source>
</reference>
<protein>
    <submittedName>
        <fullName evidence="5">Iron-containing alcohol dehydrogenase</fullName>
    </submittedName>
</protein>
<name>A0A7C4JS64_9BACT</name>
<gene>
    <name evidence="5" type="ORF">ENT66_02195</name>
</gene>
<comment type="caution">
    <text evidence="5">The sequence shown here is derived from an EMBL/GenBank/DDBJ whole genome shotgun (WGS) entry which is preliminary data.</text>
</comment>
<feature type="domain" description="Alcohol dehydrogenase iron-type/glycerol dehydrogenase GldA" evidence="3">
    <location>
        <begin position="12"/>
        <end position="185"/>
    </location>
</feature>
<dbReference type="Pfam" id="PF00465">
    <property type="entry name" value="Fe-ADH"/>
    <property type="match status" value="1"/>
</dbReference>
<proteinExistence type="inferred from homology"/>
<dbReference type="GO" id="GO:0004022">
    <property type="term" value="F:alcohol dehydrogenase (NAD+) activity"/>
    <property type="evidence" value="ECO:0007669"/>
    <property type="project" value="TreeGrafter"/>
</dbReference>
<evidence type="ECO:0000256" key="1">
    <source>
        <dbReference type="ARBA" id="ARBA00007358"/>
    </source>
</evidence>
<evidence type="ECO:0000259" key="4">
    <source>
        <dbReference type="Pfam" id="PF25137"/>
    </source>
</evidence>
<dbReference type="InterPro" id="IPR001670">
    <property type="entry name" value="ADH_Fe/GldA"/>
</dbReference>
<dbReference type="Gene3D" id="3.40.50.1970">
    <property type="match status" value="1"/>
</dbReference>
<dbReference type="SUPFAM" id="SSF56796">
    <property type="entry name" value="Dehydroquinate synthase-like"/>
    <property type="match status" value="1"/>
</dbReference>
<evidence type="ECO:0000256" key="2">
    <source>
        <dbReference type="ARBA" id="ARBA00023002"/>
    </source>
</evidence>
<dbReference type="InterPro" id="IPR039697">
    <property type="entry name" value="Alcohol_dehydrogenase_Fe"/>
</dbReference>
<evidence type="ECO:0000259" key="3">
    <source>
        <dbReference type="Pfam" id="PF00465"/>
    </source>
</evidence>
<sequence length="396" mass="43631">MKENLNFSYFIPTKIWFGPGSLEKLREEKLPGRKALIVISAGGSMKRLGYLDRLTDILKSKGVEYVVFDKILPNPIKKHVMEGAQIAREEKCDFVIGLGGGSSIDSAKSIALMAKNDGDYWDYIVGGTGKGKKPEKGALPIVAITTTAGTGTEADPWTVITNEETNEKIGYGNEYTFPTLSIVDPELMLSVPPHLTAYQGFDAFFHAVEGYIANIATPVSDLYALKSVELIAKYLPVCVKNGSDLTARTYVALANTLSGFVESTSSCTSEHSMEHALSAFHPELPHGAGLIMLSEAYHTFFASKIPERYINLARAMGVDVDSLPEEERPFAFVKALKKLQEECGVANLKMSDYGIKEDEIEKLAKNAMETMGGLFEMDRYKLSFEEVVEIMRKAYK</sequence>
<accession>A0A7C4JS64</accession>
<dbReference type="InterPro" id="IPR056798">
    <property type="entry name" value="ADH_Fe_C"/>
</dbReference>
<comment type="similarity">
    <text evidence="1">Belongs to the iron-containing alcohol dehydrogenase family.</text>
</comment>
<dbReference type="CDD" id="cd08185">
    <property type="entry name" value="Fe-ADH-like"/>
    <property type="match status" value="1"/>
</dbReference>
<dbReference type="EMBL" id="DSZN01000041">
    <property type="protein sequence ID" value="HGQ85208.1"/>
    <property type="molecule type" value="Genomic_DNA"/>
</dbReference>
<dbReference type="AlphaFoldDB" id="A0A7C4JS64"/>
<organism evidence="5">
    <name type="scientific">Thermodesulfobacterium geofontis</name>
    <dbReference type="NCBI Taxonomy" id="1295609"/>
    <lineage>
        <taxon>Bacteria</taxon>
        <taxon>Pseudomonadati</taxon>
        <taxon>Thermodesulfobacteriota</taxon>
        <taxon>Thermodesulfobacteria</taxon>
        <taxon>Thermodesulfobacteriales</taxon>
        <taxon>Thermodesulfobacteriaceae</taxon>
        <taxon>Thermodesulfobacterium</taxon>
    </lineage>
</organism>
<evidence type="ECO:0000313" key="5">
    <source>
        <dbReference type="EMBL" id="HGQ85208.1"/>
    </source>
</evidence>
<dbReference type="Gene3D" id="1.20.1090.10">
    <property type="entry name" value="Dehydroquinate synthase-like - alpha domain"/>
    <property type="match status" value="1"/>
</dbReference>
<dbReference type="Pfam" id="PF25137">
    <property type="entry name" value="ADH_Fe_C"/>
    <property type="match status" value="1"/>
</dbReference>
<dbReference type="PANTHER" id="PTHR11496:SF104">
    <property type="entry name" value="3-DEOXY-ALPHA-D-MANNO-OCTULOSONATE 8-OXIDASE"/>
    <property type="match status" value="1"/>
</dbReference>
<dbReference type="PANTHER" id="PTHR11496">
    <property type="entry name" value="ALCOHOL DEHYDROGENASE"/>
    <property type="match status" value="1"/>
</dbReference>
<feature type="domain" description="Fe-containing alcohol dehydrogenase-like C-terminal" evidence="4">
    <location>
        <begin position="196"/>
        <end position="395"/>
    </location>
</feature>
<keyword evidence="2" id="KW-0560">Oxidoreductase</keyword>
<dbReference type="GO" id="GO:0046872">
    <property type="term" value="F:metal ion binding"/>
    <property type="evidence" value="ECO:0007669"/>
    <property type="project" value="InterPro"/>
</dbReference>